<dbReference type="GO" id="GO:0000932">
    <property type="term" value="C:P-body"/>
    <property type="evidence" value="ECO:0007669"/>
    <property type="project" value="TreeGrafter"/>
</dbReference>
<dbReference type="GO" id="GO:0046872">
    <property type="term" value="F:metal ion binding"/>
    <property type="evidence" value="ECO:0007669"/>
    <property type="project" value="UniProtKB-KW"/>
</dbReference>
<dbReference type="RefSeq" id="XP_003688334.1">
    <property type="nucleotide sequence ID" value="XM_003688286.1"/>
</dbReference>
<evidence type="ECO:0000256" key="3">
    <source>
        <dbReference type="ARBA" id="ARBA00022490"/>
    </source>
</evidence>
<dbReference type="Gene3D" id="3.30.420.10">
    <property type="entry name" value="Ribonuclease H-like superfamily/Ribonuclease H"/>
    <property type="match status" value="1"/>
</dbReference>
<keyword evidence="4" id="KW-0853">WD repeat</keyword>
<sequence>MNNWQPSFVNSVDLTEHLKKSYFRYDDKEKQISKIVFDDFANLIWCGDTYGRVSSYDINSQLYTRCTSHIGAIPVNDILIRKEGIISLCDDSIHISNRRGVTISSITSMELSVLTGLKTMCFNSNDSQNSIYCAGNNTNTGIISIDLNKNCLSSMIDYNPKVKLLCTSNKIISIGKQSGSIDLLDPNSNHIIKSFAGHSATISAMDSRDYTLTTVGKSKRFNNTYADPFVNVYDLRIMRQLPPISFSKGTSMGSGGADFVRLHPVLPTIMTVASDQGSFDFVDLSNPILRTQYVHPCKSIKAMELSPNGDHIAFLNSDNTLNLWSRSGGSTNCTNKPEPLEYPEYINDGVNSGLTSIDNFDYPLSSVGMPYYNEKLLSAWPQVIFHSNGTIPKAIDSNSLQSPKVKNPTLNSRTSSTQTANSHLASKQYPLLRYNKSKYGHGNVAETYVSLSEIRKKQNTKSTFANKATTSGNGNGSQSDELSDILRVKPERDNEIPPAYTKLQLTHGKYGSDNFDFKAFNQTKYSGLDTDLDHPYINPIVQLYRFVPEIFNFIVGCLKYENFSPNSILTELGYLYDMMQRSEGRVCLTSNLQATLDIIEENNSFKSTGFTSSKQSKKSNIEINYQTINDTPMNKKTSVGSNENLMTSTIQNFNEFLLDHLMTDELQRNIHSITLEEAFGFHLETNISSSCLHYEKNTSIVPTLTVCSPIKNNLKHNVRKLNNQTILPYIESSMKRTALMQSTCEVCNKQELVEYESIIKNLPPVLSLNLLLSDFEWGIAKTVKDWLTLEFHATISKDKAVLKNHPGELKTSNPIFKYELSGYIARITDTNGESRLVTYSRAFDANSKRFKWYMFNDYLVVEVEEEEALNISYWWKTIETVIYCDSEEIRKPFLSVDSYPINYNILYRDHFANGIRKDVIKQYTLLNKDDDKDVPKPGTLVAIDAEFVVLNEEISEIDCKGNKTIIKPKKTALARVSILRGDEGDKFGEPFVDDYIVNNDRIENYVTKYSGIEPGDLDIKYSSKQLVNRNVTYRKIWLLMQMGCVFVGHGLNNDFKQININIPNNQIRDTSIYFLQGKRYLSLRYLAFAILDSNIQEGNHDSIEDAFTALVLYKKYLSLKENNTLNHVLDVIYEEGRITNFKVPELTR</sequence>
<keyword evidence="7" id="KW-0479">Metal-binding</keyword>
<dbReference type="GO" id="GO:0006397">
    <property type="term" value="P:mRNA processing"/>
    <property type="evidence" value="ECO:0007669"/>
    <property type="project" value="UniProtKB-KW"/>
</dbReference>
<keyword evidence="5" id="KW-0507">mRNA processing</keyword>
<keyword evidence="3" id="KW-0963">Cytoplasm</keyword>
<evidence type="ECO:0000256" key="8">
    <source>
        <dbReference type="ARBA" id="ARBA00022801"/>
    </source>
</evidence>
<comment type="catalytic activity">
    <reaction evidence="1">
        <text>Exonucleolytic cleavage of poly(A) to 5'-AMP.</text>
        <dbReference type="EC" id="3.1.13.4"/>
    </reaction>
</comment>
<dbReference type="InterPro" id="IPR015943">
    <property type="entry name" value="WD40/YVTN_repeat-like_dom_sf"/>
</dbReference>
<name>G8C172_TETPH</name>
<dbReference type="GeneID" id="11532155"/>
<evidence type="ECO:0000256" key="7">
    <source>
        <dbReference type="ARBA" id="ARBA00022723"/>
    </source>
</evidence>
<dbReference type="PROSITE" id="PS50235">
    <property type="entry name" value="USP_3"/>
    <property type="match status" value="1"/>
</dbReference>
<dbReference type="Proteomes" id="UP000005666">
    <property type="component" value="Chromosome 14"/>
</dbReference>
<dbReference type="InterPro" id="IPR028881">
    <property type="entry name" value="PAN2_UCH_dom"/>
</dbReference>
<keyword evidence="9" id="KW-0269">Exonuclease</keyword>
<dbReference type="GO" id="GO:0004535">
    <property type="term" value="F:poly(A)-specific ribonuclease activity"/>
    <property type="evidence" value="ECO:0007669"/>
    <property type="project" value="UniProtKB-EC"/>
</dbReference>
<dbReference type="SUPFAM" id="SSF53098">
    <property type="entry name" value="Ribonuclease H-like"/>
    <property type="match status" value="1"/>
</dbReference>
<dbReference type="InterPro" id="IPR012337">
    <property type="entry name" value="RNaseH-like_sf"/>
</dbReference>
<keyword evidence="8" id="KW-0378">Hydrolase</keyword>
<dbReference type="KEGG" id="tpf:TPHA_0N01190"/>
<dbReference type="STRING" id="1071381.G8C172"/>
<dbReference type="SUPFAM" id="SSF50978">
    <property type="entry name" value="WD40 repeat-like"/>
    <property type="match status" value="1"/>
</dbReference>
<dbReference type="InterPro" id="IPR028889">
    <property type="entry name" value="USP"/>
</dbReference>
<organism evidence="12 13">
    <name type="scientific">Tetrapisispora phaffii (strain ATCC 24235 / CBS 4417 / NBRC 1672 / NRRL Y-8282 / UCD 70-5)</name>
    <name type="common">Yeast</name>
    <name type="synonym">Fabospora phaffii</name>
    <dbReference type="NCBI Taxonomy" id="1071381"/>
    <lineage>
        <taxon>Eukaryota</taxon>
        <taxon>Fungi</taxon>
        <taxon>Dikarya</taxon>
        <taxon>Ascomycota</taxon>
        <taxon>Saccharomycotina</taxon>
        <taxon>Saccharomycetes</taxon>
        <taxon>Saccharomycetales</taxon>
        <taxon>Saccharomycetaceae</taxon>
        <taxon>Tetrapisispora</taxon>
    </lineage>
</organism>
<keyword evidence="6" id="KW-0540">Nuclease</keyword>
<dbReference type="FunFam" id="3.30.420.10:FF:000028">
    <property type="entry name" value="PAN2-PAN3 deadenylation complex catalytic subunit PAN2"/>
    <property type="match status" value="1"/>
</dbReference>
<dbReference type="GO" id="GO:0003676">
    <property type="term" value="F:nucleic acid binding"/>
    <property type="evidence" value="ECO:0007669"/>
    <property type="project" value="InterPro"/>
</dbReference>
<dbReference type="eggNOG" id="KOG1275">
    <property type="taxonomic scope" value="Eukaryota"/>
</dbReference>
<feature type="region of interest" description="Disordered" evidence="10">
    <location>
        <begin position="395"/>
        <end position="424"/>
    </location>
</feature>
<dbReference type="Pfam" id="PF20770">
    <property type="entry name" value="PAN2_N"/>
    <property type="match status" value="1"/>
</dbReference>
<dbReference type="Gene3D" id="3.90.70.10">
    <property type="entry name" value="Cysteine proteinases"/>
    <property type="match status" value="1"/>
</dbReference>
<dbReference type="InterPro" id="IPR036322">
    <property type="entry name" value="WD40_repeat_dom_sf"/>
</dbReference>
<dbReference type="SMART" id="SM00479">
    <property type="entry name" value="EXOIII"/>
    <property type="match status" value="1"/>
</dbReference>
<feature type="compositionally biased region" description="Polar residues" evidence="10">
    <location>
        <begin position="460"/>
        <end position="480"/>
    </location>
</feature>
<dbReference type="InterPro" id="IPR036397">
    <property type="entry name" value="RNaseH_sf"/>
</dbReference>
<dbReference type="PANTHER" id="PTHR15728">
    <property type="entry name" value="DEADENYLATION COMPLEX CATALYTIC SUBUNIT PAN2"/>
    <property type="match status" value="1"/>
</dbReference>
<evidence type="ECO:0000256" key="9">
    <source>
        <dbReference type="ARBA" id="ARBA00022839"/>
    </source>
</evidence>
<evidence type="ECO:0000313" key="12">
    <source>
        <dbReference type="EMBL" id="CCE65900.1"/>
    </source>
</evidence>
<dbReference type="InterPro" id="IPR013520">
    <property type="entry name" value="Ribonucl_H"/>
</dbReference>
<gene>
    <name evidence="12" type="primary">TPHA0N01190</name>
    <name evidence="12" type="ordered locus">TPHA_0N01190</name>
</gene>
<dbReference type="InterPro" id="IPR038765">
    <property type="entry name" value="Papain-like_cys_pep_sf"/>
</dbReference>
<dbReference type="GO" id="GO:0006301">
    <property type="term" value="P:DNA damage tolerance"/>
    <property type="evidence" value="ECO:0007669"/>
    <property type="project" value="EnsemblFungi"/>
</dbReference>
<dbReference type="GO" id="GO:0031251">
    <property type="term" value="C:PAN complex"/>
    <property type="evidence" value="ECO:0007669"/>
    <property type="project" value="EnsemblFungi"/>
</dbReference>
<evidence type="ECO:0000313" key="13">
    <source>
        <dbReference type="Proteomes" id="UP000005666"/>
    </source>
</evidence>
<evidence type="ECO:0000256" key="4">
    <source>
        <dbReference type="ARBA" id="ARBA00022574"/>
    </source>
</evidence>
<proteinExistence type="predicted"/>
<dbReference type="Pfam" id="PF00929">
    <property type="entry name" value="RNase_T"/>
    <property type="match status" value="1"/>
</dbReference>
<dbReference type="PANTHER" id="PTHR15728:SF0">
    <property type="entry name" value="PAN2-PAN3 DEADENYLATION COMPLEX CATALYTIC SUBUNIT PAN2"/>
    <property type="match status" value="1"/>
</dbReference>
<evidence type="ECO:0000256" key="6">
    <source>
        <dbReference type="ARBA" id="ARBA00022722"/>
    </source>
</evidence>
<protein>
    <recommendedName>
        <fullName evidence="11">USP domain-containing protein</fullName>
    </recommendedName>
</protein>
<dbReference type="EMBL" id="HE612869">
    <property type="protein sequence ID" value="CCE65900.1"/>
    <property type="molecule type" value="Genomic_DNA"/>
</dbReference>
<evidence type="ECO:0000256" key="5">
    <source>
        <dbReference type="ARBA" id="ARBA00022664"/>
    </source>
</evidence>
<reference evidence="12 13" key="1">
    <citation type="journal article" date="2011" name="Proc. Natl. Acad. Sci. U.S.A.">
        <title>Evolutionary erosion of yeast sex chromosomes by mating-type switching accidents.</title>
        <authorList>
            <person name="Gordon J.L."/>
            <person name="Armisen D."/>
            <person name="Proux-Wera E."/>
            <person name="Oheigeartaigh S.S."/>
            <person name="Byrne K.P."/>
            <person name="Wolfe K.H."/>
        </authorList>
    </citation>
    <scope>NUCLEOTIDE SEQUENCE [LARGE SCALE GENOMIC DNA]</scope>
    <source>
        <strain evidence="13">ATCC 24235 / CBS 4417 / NBRC 1672 / NRRL Y-8282 / UCD 70-5</strain>
    </source>
</reference>
<evidence type="ECO:0000256" key="10">
    <source>
        <dbReference type="SAM" id="MobiDB-lite"/>
    </source>
</evidence>
<dbReference type="Pfam" id="PF13423">
    <property type="entry name" value="UCH_1"/>
    <property type="match status" value="1"/>
</dbReference>
<comment type="subcellular location">
    <subcellularLocation>
        <location evidence="2">Cytoplasm</location>
    </subcellularLocation>
</comment>
<accession>G8C172</accession>
<dbReference type="HOGENOM" id="CLU_002369_1_0_1"/>
<dbReference type="SUPFAM" id="SSF54001">
    <property type="entry name" value="Cysteine proteinases"/>
    <property type="match status" value="1"/>
</dbReference>
<dbReference type="Gene3D" id="2.130.10.10">
    <property type="entry name" value="YVTN repeat-like/Quinoprotein amine dehydrogenase"/>
    <property type="match status" value="1"/>
</dbReference>
<dbReference type="AlphaFoldDB" id="G8C172"/>
<dbReference type="GO" id="GO:0000289">
    <property type="term" value="P:nuclear-transcribed mRNA poly(A) tail shortening"/>
    <property type="evidence" value="ECO:0007669"/>
    <property type="project" value="EnsemblFungi"/>
</dbReference>
<feature type="domain" description="USP" evidence="11">
    <location>
        <begin position="526"/>
        <end position="877"/>
    </location>
</feature>
<dbReference type="InterPro" id="IPR048841">
    <property type="entry name" value="PAN2_N"/>
</dbReference>
<evidence type="ECO:0000259" key="11">
    <source>
        <dbReference type="PROSITE" id="PS50235"/>
    </source>
</evidence>
<evidence type="ECO:0000256" key="2">
    <source>
        <dbReference type="ARBA" id="ARBA00004496"/>
    </source>
</evidence>
<dbReference type="OrthoDB" id="16516at2759"/>
<feature type="region of interest" description="Disordered" evidence="10">
    <location>
        <begin position="460"/>
        <end position="481"/>
    </location>
</feature>
<keyword evidence="13" id="KW-1185">Reference proteome</keyword>
<dbReference type="OMA" id="TQELLWT"/>
<dbReference type="InterPro" id="IPR050785">
    <property type="entry name" value="PAN2-PAN3_catalytic_subunit"/>
</dbReference>
<evidence type="ECO:0000256" key="1">
    <source>
        <dbReference type="ARBA" id="ARBA00001663"/>
    </source>
</evidence>